<evidence type="ECO:0000256" key="1">
    <source>
        <dbReference type="SAM" id="MobiDB-lite"/>
    </source>
</evidence>
<evidence type="ECO:0000313" key="2">
    <source>
        <dbReference type="EMBL" id="MBA0691543.1"/>
    </source>
</evidence>
<feature type="region of interest" description="Disordered" evidence="1">
    <location>
        <begin position="85"/>
        <end position="109"/>
    </location>
</feature>
<dbReference type="EMBL" id="JABFAA010000009">
    <property type="protein sequence ID" value="MBA0691543.1"/>
    <property type="molecule type" value="Genomic_DNA"/>
</dbReference>
<evidence type="ECO:0000313" key="3">
    <source>
        <dbReference type="Proteomes" id="UP000593577"/>
    </source>
</evidence>
<feature type="compositionally biased region" description="Low complexity" evidence="1">
    <location>
        <begin position="85"/>
        <end position="95"/>
    </location>
</feature>
<reference evidence="2 3" key="1">
    <citation type="journal article" date="2019" name="Genome Biol. Evol.">
        <title>Insights into the evolution of the New World diploid cottons (Gossypium, subgenus Houzingenia) based on genome sequencing.</title>
        <authorList>
            <person name="Grover C.E."/>
            <person name="Arick M.A. 2nd"/>
            <person name="Thrash A."/>
            <person name="Conover J.L."/>
            <person name="Sanders W.S."/>
            <person name="Peterson D.G."/>
            <person name="Frelichowski J.E."/>
            <person name="Scheffler J.A."/>
            <person name="Scheffler B.E."/>
            <person name="Wendel J.F."/>
        </authorList>
    </citation>
    <scope>NUCLEOTIDE SEQUENCE [LARGE SCALE GENOMIC DNA]</scope>
    <source>
        <strain evidence="2">185</strain>
        <tissue evidence="2">Leaf</tissue>
    </source>
</reference>
<proteinExistence type="predicted"/>
<keyword evidence="3" id="KW-1185">Reference proteome</keyword>
<name>A0A7J8XW84_GOSAI</name>
<comment type="caution">
    <text evidence="2">The sequence shown here is derived from an EMBL/GenBank/DDBJ whole genome shotgun (WGS) entry which is preliminary data.</text>
</comment>
<sequence length="266" mass="29705">MIAITLPGGHLASKIQLLRIYKMRIPPSDSFVIQVRGSSTQTLHQHPTLDPQPTSLSSKLNFSAMKLFNRFRKILVRLLFSLPSAGSSGTSSVAPKQKNCDRFEPPKTSCSSSYYSSHSHYTEAISDCIEFFNKSSQEGSLDGPKSDVSSRIGLVVQVATKSKYDTTIDQPYSSVDTRENGGVLGRFTPSETWMGEELNGNRRYSILGNDWMLVNLRNAFGLEYQDVMWQSLFSIIYGKLWKQRNLVIFQGIPCDAANIIQSCGVR</sequence>
<dbReference type="PANTHER" id="PTHR35111">
    <property type="entry name" value="F10A5.9-RELATED"/>
    <property type="match status" value="1"/>
</dbReference>
<dbReference type="AlphaFoldDB" id="A0A7J8XW84"/>
<dbReference type="Proteomes" id="UP000593577">
    <property type="component" value="Unassembled WGS sequence"/>
</dbReference>
<organism evidence="2 3">
    <name type="scientific">Gossypium aridum</name>
    <name type="common">American cotton</name>
    <name type="synonym">Erioxylum aridum</name>
    <dbReference type="NCBI Taxonomy" id="34290"/>
    <lineage>
        <taxon>Eukaryota</taxon>
        <taxon>Viridiplantae</taxon>
        <taxon>Streptophyta</taxon>
        <taxon>Embryophyta</taxon>
        <taxon>Tracheophyta</taxon>
        <taxon>Spermatophyta</taxon>
        <taxon>Magnoliopsida</taxon>
        <taxon>eudicotyledons</taxon>
        <taxon>Gunneridae</taxon>
        <taxon>Pentapetalae</taxon>
        <taxon>rosids</taxon>
        <taxon>malvids</taxon>
        <taxon>Malvales</taxon>
        <taxon>Malvaceae</taxon>
        <taxon>Malvoideae</taxon>
        <taxon>Gossypium</taxon>
    </lineage>
</organism>
<gene>
    <name evidence="2" type="ORF">Goari_009165</name>
</gene>
<accession>A0A7J8XW84</accession>
<dbReference type="PANTHER" id="PTHR35111:SF5">
    <property type="entry name" value="F10A5.9"/>
    <property type="match status" value="1"/>
</dbReference>
<protein>
    <submittedName>
        <fullName evidence="2">Uncharacterized protein</fullName>
    </submittedName>
</protein>